<dbReference type="RefSeq" id="WP_248158679.1">
    <property type="nucleotide sequence ID" value="NZ_JAKZAJ010000004.1"/>
</dbReference>
<sequence length="108" mass="11452">MRRRLYSNPAIRISVFSTLIVALLFLFSATSAQPALELKFDGPASIKIVSVDGSGDSPSSEPPVLADLSPILSLPEADASFCVSLEFIQPPERLLSYPALPQGPPALA</sequence>
<gene>
    <name evidence="1" type="ORF">ACFPQA_15980</name>
</gene>
<name>A0ABW0RQS2_9GAMM</name>
<organism evidence="1 2">
    <name type="scientific">Marinobacter koreensis</name>
    <dbReference type="NCBI Taxonomy" id="335974"/>
    <lineage>
        <taxon>Bacteria</taxon>
        <taxon>Pseudomonadati</taxon>
        <taxon>Pseudomonadota</taxon>
        <taxon>Gammaproteobacteria</taxon>
        <taxon>Pseudomonadales</taxon>
        <taxon>Marinobacteraceae</taxon>
        <taxon>Marinobacter</taxon>
    </lineage>
</organism>
<dbReference type="Proteomes" id="UP001596055">
    <property type="component" value="Unassembled WGS sequence"/>
</dbReference>
<comment type="caution">
    <text evidence="1">The sequence shown here is derived from an EMBL/GenBank/DDBJ whole genome shotgun (WGS) entry which is preliminary data.</text>
</comment>
<proteinExistence type="predicted"/>
<evidence type="ECO:0000313" key="2">
    <source>
        <dbReference type="Proteomes" id="UP001596055"/>
    </source>
</evidence>
<protein>
    <submittedName>
        <fullName evidence="1">Uncharacterized protein</fullName>
    </submittedName>
</protein>
<keyword evidence="2" id="KW-1185">Reference proteome</keyword>
<accession>A0ABW0RQS2</accession>
<reference evidence="2" key="1">
    <citation type="journal article" date="2019" name="Int. J. Syst. Evol. Microbiol.">
        <title>The Global Catalogue of Microorganisms (GCM) 10K type strain sequencing project: providing services to taxonomists for standard genome sequencing and annotation.</title>
        <authorList>
            <consortium name="The Broad Institute Genomics Platform"/>
            <consortium name="The Broad Institute Genome Sequencing Center for Infectious Disease"/>
            <person name="Wu L."/>
            <person name="Ma J."/>
        </authorList>
    </citation>
    <scope>NUCLEOTIDE SEQUENCE [LARGE SCALE GENOMIC DNA]</scope>
    <source>
        <strain evidence="2">CGMCC 4.1799</strain>
    </source>
</reference>
<dbReference type="EMBL" id="JBHSNL010000006">
    <property type="protein sequence ID" value="MFC5546564.1"/>
    <property type="molecule type" value="Genomic_DNA"/>
</dbReference>
<evidence type="ECO:0000313" key="1">
    <source>
        <dbReference type="EMBL" id="MFC5546564.1"/>
    </source>
</evidence>